<feature type="binding site" evidence="15">
    <location>
        <position position="229"/>
    </location>
    <ligand>
        <name>3'-phosphoadenylyl sulfate</name>
        <dbReference type="ChEBI" id="CHEBI:58339"/>
    </ligand>
</feature>
<feature type="binding site" evidence="15">
    <location>
        <position position="237"/>
    </location>
    <ligand>
        <name>3'-phosphoadenylyl sulfate</name>
        <dbReference type="ChEBI" id="CHEBI:58339"/>
    </ligand>
</feature>
<evidence type="ECO:0000256" key="9">
    <source>
        <dbReference type="ARBA" id="ARBA00023180"/>
    </source>
</evidence>
<feature type="domain" description="Sulfotransferase" evidence="19">
    <location>
        <begin position="137"/>
        <end position="386"/>
    </location>
</feature>
<feature type="disulfide bond" evidence="16">
    <location>
        <begin position="350"/>
        <end position="359"/>
    </location>
</feature>
<sequence>MESRVQMSQSLPRKDHRPEGNYTSCSQNLPLDIVWLPRSAFRPAEGELADCVLVVGVTRPKLAAFFLSFMLLSLFLTFHVLYNSAIYSIQAVSMASTANKGHNMLPIQESSHTISHPMALRKRLKMPRAPRPTRRLPQALIIGVRKCGTRALLEMLYLHPMVQKASGEVHFFDRDENYALGLEWYRSKMPLSFKGQITIEKSPSYFVTPEVPERVRAMNSTVRLLLIVREPVTRAISDYTQLRSRATPSAPAVSLAAHPLSDAAKPFEHLALAPDGSINVEYRPIAISLYHAYLHRWLEVFPREQILVVNGDQLIEDPVPQLRRIERFLGLEHKIGRKNFYFNETKGFYCLRNDTTDKCLRETKGRKHPRVDPAVVTKLRKFFVQHNQRFYDLIGEDLGWPED</sequence>
<dbReference type="SUPFAM" id="SSF52540">
    <property type="entry name" value="P-loop containing nucleoside triphosphate hydrolases"/>
    <property type="match status" value="1"/>
</dbReference>
<keyword evidence="3 18" id="KW-0812">Transmembrane</keyword>
<dbReference type="FunFam" id="3.40.50.300:FF:000603">
    <property type="entry name" value="Sulfotransferase"/>
    <property type="match status" value="1"/>
</dbReference>
<evidence type="ECO:0000256" key="10">
    <source>
        <dbReference type="ARBA" id="ARBA00052516"/>
    </source>
</evidence>
<evidence type="ECO:0000256" key="3">
    <source>
        <dbReference type="ARBA" id="ARBA00022692"/>
    </source>
</evidence>
<evidence type="ECO:0000256" key="1">
    <source>
        <dbReference type="ARBA" id="ARBA00004323"/>
    </source>
</evidence>
<evidence type="ECO:0000259" key="19">
    <source>
        <dbReference type="Pfam" id="PF00685"/>
    </source>
</evidence>
<evidence type="ECO:0000313" key="21">
    <source>
        <dbReference type="Proteomes" id="UP001153954"/>
    </source>
</evidence>
<keyword evidence="9" id="KW-0325">Glycoprotein</keyword>
<evidence type="ECO:0000256" key="11">
    <source>
        <dbReference type="ARBA" id="ARBA00066719"/>
    </source>
</evidence>
<comment type="catalytic activity">
    <reaction evidence="10">
        <text>alpha-D-glucosaminyl-[heparan sulfate](n) + 3'-phosphoadenylyl sulfate = 3-sulfo-alpha-D-glucosaminyl-[heparan sulfate](n) + adenosine 3',5'-bisphosphate + H(+)</text>
        <dbReference type="Rhea" id="RHEA:15461"/>
        <dbReference type="Rhea" id="RHEA-COMP:9830"/>
        <dbReference type="Rhea" id="RHEA-COMP:9831"/>
        <dbReference type="ChEBI" id="CHEBI:15378"/>
        <dbReference type="ChEBI" id="CHEBI:58339"/>
        <dbReference type="ChEBI" id="CHEBI:58343"/>
        <dbReference type="ChEBI" id="CHEBI:58388"/>
        <dbReference type="ChEBI" id="CHEBI:70975"/>
        <dbReference type="EC" id="2.8.2.23"/>
    </reaction>
</comment>
<dbReference type="Pfam" id="PF00685">
    <property type="entry name" value="Sulfotransfer_1"/>
    <property type="match status" value="1"/>
</dbReference>
<evidence type="ECO:0000313" key="20">
    <source>
        <dbReference type="EMBL" id="CAH2086330.1"/>
    </source>
</evidence>
<dbReference type="PANTHER" id="PTHR10605:SF65">
    <property type="entry name" value="GH20068P"/>
    <property type="match status" value="1"/>
</dbReference>
<evidence type="ECO:0000256" key="15">
    <source>
        <dbReference type="PIRSR" id="PIRSR637359-2"/>
    </source>
</evidence>
<feature type="transmembrane region" description="Helical" evidence="18">
    <location>
        <begin position="62"/>
        <end position="82"/>
    </location>
</feature>
<feature type="region of interest" description="Disordered" evidence="17">
    <location>
        <begin position="1"/>
        <end position="23"/>
    </location>
</feature>
<evidence type="ECO:0000256" key="5">
    <source>
        <dbReference type="ARBA" id="ARBA00022989"/>
    </source>
</evidence>
<gene>
    <name evidence="20" type="ORF">EEDITHA_LOCUS2723</name>
</gene>
<evidence type="ECO:0000256" key="4">
    <source>
        <dbReference type="ARBA" id="ARBA00022968"/>
    </source>
</evidence>
<evidence type="ECO:0000256" key="13">
    <source>
        <dbReference type="ARBA" id="ARBA00077477"/>
    </source>
</evidence>
<dbReference type="GO" id="GO:0000139">
    <property type="term" value="C:Golgi membrane"/>
    <property type="evidence" value="ECO:0007669"/>
    <property type="project" value="UniProtKB-SubCell"/>
</dbReference>
<keyword evidence="7 18" id="KW-0472">Membrane</keyword>
<keyword evidence="8 16" id="KW-1015">Disulfide bond</keyword>
<feature type="active site" description="For sulfotransferase activity" evidence="14">
    <location>
        <position position="146"/>
    </location>
</feature>
<evidence type="ECO:0000256" key="2">
    <source>
        <dbReference type="ARBA" id="ARBA00022679"/>
    </source>
</evidence>
<keyword evidence="21" id="KW-1185">Reference proteome</keyword>
<comment type="subcellular location">
    <subcellularLocation>
        <location evidence="1">Golgi apparatus membrane</location>
        <topology evidence="1">Single-pass type II membrane protein</topology>
    </subcellularLocation>
</comment>
<accession>A0AAU9TNZ9</accession>
<comment type="caution">
    <text evidence="20">The sequence shown here is derived from an EMBL/GenBank/DDBJ whole genome shotgun (WGS) entry which is preliminary data.</text>
</comment>
<dbReference type="InterPro" id="IPR027417">
    <property type="entry name" value="P-loop_NTPase"/>
</dbReference>
<dbReference type="GO" id="GO:0008467">
    <property type="term" value="F:[heparan sulfate]-glucosamine 3-sulfotransferase activity"/>
    <property type="evidence" value="ECO:0007669"/>
    <property type="project" value="UniProtKB-EC"/>
</dbReference>
<organism evidence="20 21">
    <name type="scientific">Euphydryas editha</name>
    <name type="common">Edith's checkerspot</name>
    <dbReference type="NCBI Taxonomy" id="104508"/>
    <lineage>
        <taxon>Eukaryota</taxon>
        <taxon>Metazoa</taxon>
        <taxon>Ecdysozoa</taxon>
        <taxon>Arthropoda</taxon>
        <taxon>Hexapoda</taxon>
        <taxon>Insecta</taxon>
        <taxon>Pterygota</taxon>
        <taxon>Neoptera</taxon>
        <taxon>Endopterygota</taxon>
        <taxon>Lepidoptera</taxon>
        <taxon>Glossata</taxon>
        <taxon>Ditrysia</taxon>
        <taxon>Papilionoidea</taxon>
        <taxon>Nymphalidae</taxon>
        <taxon>Nymphalinae</taxon>
        <taxon>Euphydryas</taxon>
    </lineage>
</organism>
<evidence type="ECO:0000256" key="16">
    <source>
        <dbReference type="PIRSR" id="PIRSR637359-3"/>
    </source>
</evidence>
<evidence type="ECO:0000256" key="6">
    <source>
        <dbReference type="ARBA" id="ARBA00023034"/>
    </source>
</evidence>
<keyword evidence="5 18" id="KW-1133">Transmembrane helix</keyword>
<evidence type="ECO:0000256" key="14">
    <source>
        <dbReference type="PIRSR" id="PIRSR637359-1"/>
    </source>
</evidence>
<dbReference type="EC" id="2.8.2.23" evidence="11"/>
<evidence type="ECO:0000256" key="18">
    <source>
        <dbReference type="SAM" id="Phobius"/>
    </source>
</evidence>
<dbReference type="AlphaFoldDB" id="A0AAU9TNZ9"/>
<keyword evidence="6" id="KW-0333">Golgi apparatus</keyword>
<feature type="compositionally biased region" description="Polar residues" evidence="17">
    <location>
        <begin position="1"/>
        <end position="11"/>
    </location>
</feature>
<dbReference type="Gene3D" id="3.40.50.300">
    <property type="entry name" value="P-loop containing nucleotide triphosphate hydrolases"/>
    <property type="match status" value="1"/>
</dbReference>
<feature type="binding site" evidence="15">
    <location>
        <position position="349"/>
    </location>
    <ligand>
        <name>3'-phosphoadenylyl sulfate</name>
        <dbReference type="ChEBI" id="CHEBI:58339"/>
    </ligand>
</feature>
<dbReference type="InterPro" id="IPR000863">
    <property type="entry name" value="Sulfotransferase_dom"/>
</dbReference>
<reference evidence="20" key="1">
    <citation type="submission" date="2022-03" db="EMBL/GenBank/DDBJ databases">
        <authorList>
            <person name="Tunstrom K."/>
        </authorList>
    </citation>
    <scope>NUCLEOTIDE SEQUENCE</scope>
</reference>
<name>A0AAU9TNZ9_EUPED</name>
<dbReference type="EMBL" id="CAKOGL010000005">
    <property type="protein sequence ID" value="CAH2086330.1"/>
    <property type="molecule type" value="Genomic_DNA"/>
</dbReference>
<keyword evidence="2" id="KW-0808">Transferase</keyword>
<evidence type="ECO:0000256" key="17">
    <source>
        <dbReference type="SAM" id="MobiDB-lite"/>
    </source>
</evidence>
<proteinExistence type="predicted"/>
<feature type="binding site" evidence="15">
    <location>
        <begin position="364"/>
        <end position="368"/>
    </location>
    <ligand>
        <name>3'-phosphoadenylyl sulfate</name>
        <dbReference type="ChEBI" id="CHEBI:58339"/>
    </ligand>
</feature>
<evidence type="ECO:0000256" key="12">
    <source>
        <dbReference type="ARBA" id="ARBA00071906"/>
    </source>
</evidence>
<evidence type="ECO:0000256" key="8">
    <source>
        <dbReference type="ARBA" id="ARBA00023157"/>
    </source>
</evidence>
<evidence type="ECO:0000256" key="7">
    <source>
        <dbReference type="ARBA" id="ARBA00023136"/>
    </source>
</evidence>
<protein>
    <recommendedName>
        <fullName evidence="12">Heparan sulfate glucosamine 3-O-sulfotransferase 5</fullName>
        <ecNumber evidence="11">2.8.2.23</ecNumber>
    </recommendedName>
    <alternativeName>
        <fullName evidence="13">Heparan sulfate D-glucosaminyl 3-O-sulfotransferase 5</fullName>
    </alternativeName>
</protein>
<feature type="binding site" evidence="15">
    <location>
        <begin position="146"/>
        <end position="150"/>
    </location>
    <ligand>
        <name>3'-phosphoadenylyl sulfate</name>
        <dbReference type="ChEBI" id="CHEBI:58339"/>
    </ligand>
</feature>
<dbReference type="InterPro" id="IPR037359">
    <property type="entry name" value="NST/OST"/>
</dbReference>
<dbReference type="PANTHER" id="PTHR10605">
    <property type="entry name" value="HEPARAN SULFATE SULFOTRANSFERASE"/>
    <property type="match status" value="1"/>
</dbReference>
<keyword evidence="4" id="KW-0735">Signal-anchor</keyword>
<dbReference type="Proteomes" id="UP001153954">
    <property type="component" value="Unassembled WGS sequence"/>
</dbReference>